<keyword evidence="3 7" id="KW-0812">Transmembrane</keyword>
<evidence type="ECO:0000256" key="3">
    <source>
        <dbReference type="ARBA" id="ARBA00022692"/>
    </source>
</evidence>
<organism evidence="9 10">
    <name type="scientific">endosymbiont of Ridgeia piscesae</name>
    <dbReference type="NCBI Taxonomy" id="54398"/>
    <lineage>
        <taxon>Bacteria</taxon>
        <taxon>Pseudomonadati</taxon>
        <taxon>Pseudomonadota</taxon>
        <taxon>Gammaproteobacteria</taxon>
        <taxon>sulfur-oxidizing symbionts</taxon>
    </lineage>
</organism>
<dbReference type="Pfam" id="PF02690">
    <property type="entry name" value="Na_Pi_cotrans"/>
    <property type="match status" value="2"/>
</dbReference>
<feature type="transmembrane region" description="Helical" evidence="7">
    <location>
        <begin position="113"/>
        <end position="130"/>
    </location>
</feature>
<dbReference type="AlphaFoldDB" id="A0A0T5ZAF8"/>
<dbReference type="Proteomes" id="UP000051634">
    <property type="component" value="Unassembled WGS sequence"/>
</dbReference>
<evidence type="ECO:0000313" key="11">
    <source>
        <dbReference type="Proteomes" id="UP000051634"/>
    </source>
</evidence>
<evidence type="ECO:0000256" key="1">
    <source>
        <dbReference type="ARBA" id="ARBA00004651"/>
    </source>
</evidence>
<dbReference type="PATRIC" id="fig|54398.3.peg.891"/>
<evidence type="ECO:0000313" key="8">
    <source>
        <dbReference type="EMBL" id="KRT54270.1"/>
    </source>
</evidence>
<dbReference type="EMBL" id="LDXT01000092">
    <property type="protein sequence ID" value="KRT54270.1"/>
    <property type="molecule type" value="Genomic_DNA"/>
</dbReference>
<dbReference type="InterPro" id="IPR003841">
    <property type="entry name" value="Na/Pi_transpt"/>
</dbReference>
<dbReference type="GO" id="GO:0044341">
    <property type="term" value="P:sodium-dependent phosphate transport"/>
    <property type="evidence" value="ECO:0007669"/>
    <property type="project" value="InterPro"/>
</dbReference>
<protein>
    <submittedName>
        <fullName evidence="8">Na/Pi-cotransporter</fullName>
    </submittedName>
    <submittedName>
        <fullName evidence="9">Phosphate:Na+ symporter</fullName>
    </submittedName>
</protein>
<dbReference type="NCBIfam" id="TIGR00704">
    <property type="entry name" value="NaPi_cotrn_rel"/>
    <property type="match status" value="1"/>
</dbReference>
<dbReference type="NCBIfam" id="NF037997">
    <property type="entry name" value="Na_Pi_symport"/>
    <property type="match status" value="1"/>
</dbReference>
<keyword evidence="2" id="KW-1003">Cell membrane</keyword>
<feature type="coiled-coil region" evidence="6">
    <location>
        <begin position="476"/>
        <end position="523"/>
    </location>
</feature>
<evidence type="ECO:0000313" key="9">
    <source>
        <dbReference type="EMBL" id="KRT59747.1"/>
    </source>
</evidence>
<sequence length="598" mass="66338">MDYGFSNILTLLGSLGLFLYGMTVMSDALLHLAGNRMRSILATTTSNRIFAVLTGFFITAVIQSSSATTLMVVSFVNASLLTLTEAVGVIMGANIGTTVTAWLISILGFKVEISAIAIPLIGAGFLLSLSQRKTNKNWGRFIIGFALLFIGLQFLKDSVPDIRNHPEVLAFLVEYTTLGYFSVLFFMVAGTLLTLIVQSSSAAMALTLVMCHEGWLPFDSAAAMVLGQNLGTTITANLAALVANYHAKRAARAHLLFNLIGVIGILLLFYPFIDWVGGIAEELAGESPFLNATAIPVALSLFHTSFNILNTLFLLGFVPSIVKIAEAWVPPVIEKEREIDEPKFLTEASLRFPQTGIKALKDESLRLLENSAYKILAHGLSVHRGDIESEQKLRQILEKSNQAIPIDIDQVYATRIKTIYGRILEYATQLQSKLPLQQPEIESIRNILIANRMLVQVVKQMKPLNRNIERFIGSDNQEIRREYNVLRRRILKVVREIHRIGSSEHLEEHLQKIKLQRAKAEELDVLESGRIQKLIMKGEISDRMASSLINDSANARRITQMLVDISTVLYSPTDTQIAEIDAQQTPEEKTLEEASTKN</sequence>
<dbReference type="GO" id="GO:0005886">
    <property type="term" value="C:plasma membrane"/>
    <property type="evidence" value="ECO:0007669"/>
    <property type="project" value="UniProtKB-SubCell"/>
</dbReference>
<dbReference type="GO" id="GO:0005436">
    <property type="term" value="F:sodium:phosphate symporter activity"/>
    <property type="evidence" value="ECO:0007669"/>
    <property type="project" value="InterPro"/>
</dbReference>
<dbReference type="Proteomes" id="UP000051276">
    <property type="component" value="Unassembled WGS sequence"/>
</dbReference>
<gene>
    <name evidence="8" type="ORF">Ga0074115_10431</name>
    <name evidence="9" type="ORF">Ga0076813_15982</name>
</gene>
<keyword evidence="11" id="KW-1185">Reference proteome</keyword>
<keyword evidence="5 7" id="KW-0472">Membrane</keyword>
<keyword evidence="6" id="KW-0175">Coiled coil</keyword>
<reference evidence="10 11" key="1">
    <citation type="submission" date="2015-11" db="EMBL/GenBank/DDBJ databases">
        <title>The genome of Candidatus Endoriftia persephone in Ridgeia piscesae and population structure of the North Eastern Pacific vestimentiferan symbionts.</title>
        <authorList>
            <person name="Perez M."/>
            <person name="Juniper K.S."/>
        </authorList>
    </citation>
    <scope>NUCLEOTIDE SEQUENCE [LARGE SCALE GENOMIC DNA]</scope>
    <source>
        <strain evidence="9">Ind10</strain>
        <strain evidence="8">Ind11</strain>
    </source>
</reference>
<evidence type="ECO:0000256" key="5">
    <source>
        <dbReference type="ARBA" id="ARBA00023136"/>
    </source>
</evidence>
<comment type="subcellular location">
    <subcellularLocation>
        <location evidence="1">Cell membrane</location>
        <topology evidence="1">Multi-pass membrane protein</topology>
    </subcellularLocation>
</comment>
<keyword evidence="4 7" id="KW-1133">Transmembrane helix</keyword>
<dbReference type="EMBL" id="LMXI01000096">
    <property type="protein sequence ID" value="KRT59747.1"/>
    <property type="molecule type" value="Genomic_DNA"/>
</dbReference>
<feature type="transmembrane region" description="Helical" evidence="7">
    <location>
        <begin position="87"/>
        <end position="107"/>
    </location>
</feature>
<feature type="transmembrane region" description="Helical" evidence="7">
    <location>
        <begin position="137"/>
        <end position="155"/>
    </location>
</feature>
<feature type="transmembrane region" description="Helical" evidence="7">
    <location>
        <begin position="175"/>
        <end position="197"/>
    </location>
</feature>
<evidence type="ECO:0000256" key="6">
    <source>
        <dbReference type="SAM" id="Coils"/>
    </source>
</evidence>
<name>A0A0T5ZAF8_9GAMM</name>
<evidence type="ECO:0000256" key="2">
    <source>
        <dbReference type="ARBA" id="ARBA00022475"/>
    </source>
</evidence>
<proteinExistence type="predicted"/>
<accession>A0A0T5ZAF8</accession>
<feature type="transmembrane region" description="Helical" evidence="7">
    <location>
        <begin position="255"/>
        <end position="273"/>
    </location>
</feature>
<dbReference type="InterPro" id="IPR004633">
    <property type="entry name" value="NaPi_cotrn-rel/YqeW-like"/>
</dbReference>
<dbReference type="PANTHER" id="PTHR10010">
    <property type="entry name" value="SOLUTE CARRIER FAMILY 34 SODIUM PHOSPHATE , MEMBER 2-RELATED"/>
    <property type="match status" value="1"/>
</dbReference>
<feature type="transmembrane region" description="Helical" evidence="7">
    <location>
        <begin position="293"/>
        <end position="318"/>
    </location>
</feature>
<feature type="transmembrane region" description="Helical" evidence="7">
    <location>
        <begin position="50"/>
        <end position="75"/>
    </location>
</feature>
<evidence type="ECO:0000313" key="10">
    <source>
        <dbReference type="Proteomes" id="UP000051276"/>
    </source>
</evidence>
<dbReference type="OrthoDB" id="9763003at2"/>
<evidence type="ECO:0000256" key="4">
    <source>
        <dbReference type="ARBA" id="ARBA00022989"/>
    </source>
</evidence>
<dbReference type="RefSeq" id="WP_057956479.1">
    <property type="nucleotide sequence ID" value="NZ_KQ556932.1"/>
</dbReference>
<evidence type="ECO:0000256" key="7">
    <source>
        <dbReference type="SAM" id="Phobius"/>
    </source>
</evidence>
<comment type="caution">
    <text evidence="9">The sequence shown here is derived from an EMBL/GenBank/DDBJ whole genome shotgun (WGS) entry which is preliminary data.</text>
</comment>
<dbReference type="PANTHER" id="PTHR10010:SF46">
    <property type="entry name" value="SODIUM-DEPENDENT PHOSPHATE TRANSPORT PROTEIN 2B"/>
    <property type="match status" value="1"/>
</dbReference>